<accession>A0A1I6GJ08</accession>
<proteinExistence type="predicted"/>
<protein>
    <recommendedName>
        <fullName evidence="1">Anti-CBASS protein Acb1-like N-terminal domain-containing protein</fullName>
    </recommendedName>
</protein>
<dbReference type="STRING" id="553469.SAMN04487947_1234"/>
<dbReference type="RefSeq" id="WP_089805569.1">
    <property type="nucleotide sequence ID" value="NZ_FOYT01000001.1"/>
</dbReference>
<dbReference type="EMBL" id="FOYT01000001">
    <property type="protein sequence ID" value="SFR42182.1"/>
    <property type="molecule type" value="Genomic_DNA"/>
</dbReference>
<sequence>MSEDEPSDRRLTKQDQTLVANAVANGLRQGLASELGDSGFEHRDHYETFGWPDGDDGWDEDNYYALYLRNPWAYAVVAQKAKTTWKHAPEVVDRGGRRECNSESDDNQTEFEQAVATLAREHDVWSYAARADRMAGIGQHGLLVYDFADTNGPDDFKKQVSPPDSDAPNLEFLRGFRVYPEPMIEEIEYGQPGSDRWGEPIEYQIDLGDDADVETDDDESGVLHVHHSRVVDIPSRELDDDETKSRPRMEPVLNNILDMEKAYGSTAELSYRAADYGLAINIDPEKVDPESVKELVGEDARNWYHGLQPFMRTVGADVERLGGEVKDPSGIIDPNIKALSAYTGIPKRMIEGASAGELASAQQDEKDYLGTVGERQQQYAGPHIARGTLDPLVEYGVLPSPNGVTYDINWPDLTELSDEQKASLEVDRSQVVKNLETAVPDLRGERAEQFVETGTFPDRTEGPTDNVDETDPAVWETFHQAVGNARQFAEGDPVQTPQGLGVVTDIRTEPFEGKNGEVEASTSSPTYIVGLKDARVGVGFYTASQLEATEMPKIDLDSPVADVTSNATGSGRPTANDWTMPKSWRQASTPARIILLDAWSSMGGTFRGARRHLKSARLAAAMKDEVLGGWTGWRDGG</sequence>
<gene>
    <name evidence="2" type="ORF">SAMN04487947_1234</name>
</gene>
<dbReference type="Pfam" id="PF06381">
    <property type="entry name" value="Phage_portal_3"/>
    <property type="match status" value="1"/>
</dbReference>
<organism evidence="2 3">
    <name type="scientific">Halogeometricum rufum</name>
    <dbReference type="NCBI Taxonomy" id="553469"/>
    <lineage>
        <taxon>Archaea</taxon>
        <taxon>Methanobacteriati</taxon>
        <taxon>Methanobacteriota</taxon>
        <taxon>Stenosarchaea group</taxon>
        <taxon>Halobacteria</taxon>
        <taxon>Halobacteriales</taxon>
        <taxon>Haloferacaceae</taxon>
        <taxon>Halogeometricum</taxon>
    </lineage>
</organism>
<evidence type="ECO:0000313" key="3">
    <source>
        <dbReference type="Proteomes" id="UP000198531"/>
    </source>
</evidence>
<dbReference type="OrthoDB" id="325606at2157"/>
<keyword evidence="3" id="KW-1185">Reference proteome</keyword>
<reference evidence="3" key="1">
    <citation type="submission" date="2016-10" db="EMBL/GenBank/DDBJ databases">
        <authorList>
            <person name="Varghese N."/>
            <person name="Submissions S."/>
        </authorList>
    </citation>
    <scope>NUCLEOTIDE SEQUENCE [LARGE SCALE GENOMIC DNA]</scope>
    <source>
        <strain evidence="3">CGMCC 1.7736</strain>
    </source>
</reference>
<evidence type="ECO:0000313" key="2">
    <source>
        <dbReference type="EMBL" id="SFR42182.1"/>
    </source>
</evidence>
<feature type="domain" description="Anti-CBASS protein Acb1-like N-terminal" evidence="1">
    <location>
        <begin position="63"/>
        <end position="432"/>
    </location>
</feature>
<dbReference type="InterPro" id="IPR024459">
    <property type="entry name" value="Acb1-like_N"/>
</dbReference>
<evidence type="ECO:0000259" key="1">
    <source>
        <dbReference type="Pfam" id="PF06381"/>
    </source>
</evidence>
<dbReference type="Proteomes" id="UP000198531">
    <property type="component" value="Unassembled WGS sequence"/>
</dbReference>
<dbReference type="AlphaFoldDB" id="A0A1I6GJ08"/>
<name>A0A1I6GJ08_9EURY</name>